<dbReference type="GO" id="GO:0019363">
    <property type="term" value="P:pyridine nucleotide biosynthetic process"/>
    <property type="evidence" value="ECO:0007669"/>
    <property type="project" value="UniProtKB-KW"/>
</dbReference>
<dbReference type="Proteomes" id="UP000284338">
    <property type="component" value="Unassembled WGS sequence"/>
</dbReference>
<dbReference type="Pfam" id="PF01494">
    <property type="entry name" value="FAD_binding_3"/>
    <property type="match status" value="1"/>
</dbReference>
<dbReference type="PANTHER" id="PTHR46028:SF2">
    <property type="entry name" value="KYNURENINE 3-MONOOXYGENASE"/>
    <property type="match status" value="1"/>
</dbReference>
<dbReference type="GO" id="GO:0004502">
    <property type="term" value="F:kynurenine 3-monooxygenase activity"/>
    <property type="evidence" value="ECO:0007669"/>
    <property type="project" value="UniProtKB-EC"/>
</dbReference>
<evidence type="ECO:0000313" key="10">
    <source>
        <dbReference type="EMBL" id="RJF53282.1"/>
    </source>
</evidence>
<evidence type="ECO:0000256" key="1">
    <source>
        <dbReference type="ARBA" id="ARBA00001974"/>
    </source>
</evidence>
<evidence type="ECO:0000256" key="3">
    <source>
        <dbReference type="ARBA" id="ARBA00022642"/>
    </source>
</evidence>
<dbReference type="PANTHER" id="PTHR46028">
    <property type="entry name" value="KYNURENINE 3-MONOOXYGENASE"/>
    <property type="match status" value="1"/>
</dbReference>
<feature type="domain" description="FAD-binding" evidence="9">
    <location>
        <begin position="17"/>
        <end position="363"/>
    </location>
</feature>
<sequence length="460" mass="51328">MNLLHEITDPTGMTRRQVAIVGAGLAGPLLACLLRQHGFEVIVFEKRADPRTHPAPEGRSLNLAIAERGLQALRLAGIEQDVLSYAVPVSGRMVHVEEKSSFHAYSSREGDVIWSVQRSQLNAHLLDVAEQKGVRFFFDIDLVAIDLQASRLTTQHGTTFIFDLIVGADGANSAVRDALTRVCDVDCECEILAHGYKELDISVEAARQALLNPKALHIWPRGGYMCMALPNHDGSFTATAFLPLKIQGQQLSSFAALNHRDVVRQFFNSEFNALSRLLCDLEANYMARPVGMMATLHVSRWHYNQTVLIGDAAHQMVPFHGQGMNCAFEDAVFLAQCLAAPSGDIGSALARYETQRKPDVEAIQAMALDNYEEMRARVSSHDYLLERELSAWLEKRYPQRFIPRYHMVTFTCLPYSIAHKRGNIQKDILKSAISGCQTFQQINLVDAERNVLDKLSELPL</sequence>
<evidence type="ECO:0000256" key="2">
    <source>
        <dbReference type="ARBA" id="ARBA00022630"/>
    </source>
</evidence>
<keyword evidence="7 10" id="KW-0503">Monooxygenase</keyword>
<dbReference type="AlphaFoldDB" id="A0AA92X0M6"/>
<evidence type="ECO:0000313" key="11">
    <source>
        <dbReference type="Proteomes" id="UP000284338"/>
    </source>
</evidence>
<comment type="catalytic activity">
    <reaction evidence="8">
        <text>L-kynurenine + NADPH + O2 + H(+) = 3-hydroxy-L-kynurenine + NADP(+) + H2O</text>
        <dbReference type="Rhea" id="RHEA:20545"/>
        <dbReference type="ChEBI" id="CHEBI:15377"/>
        <dbReference type="ChEBI" id="CHEBI:15378"/>
        <dbReference type="ChEBI" id="CHEBI:15379"/>
        <dbReference type="ChEBI" id="CHEBI:57783"/>
        <dbReference type="ChEBI" id="CHEBI:57959"/>
        <dbReference type="ChEBI" id="CHEBI:58125"/>
        <dbReference type="ChEBI" id="CHEBI:58349"/>
        <dbReference type="EC" id="1.14.13.9"/>
    </reaction>
</comment>
<gene>
    <name evidence="10" type="ORF">D4100_22630</name>
</gene>
<dbReference type="Gene3D" id="3.50.50.60">
    <property type="entry name" value="FAD/NAD(P)-binding domain"/>
    <property type="match status" value="1"/>
</dbReference>
<dbReference type="GO" id="GO:0071949">
    <property type="term" value="F:FAD binding"/>
    <property type="evidence" value="ECO:0007669"/>
    <property type="project" value="InterPro"/>
</dbReference>
<name>A0AA92X0M6_9GAMM</name>
<keyword evidence="5" id="KW-0521">NADP</keyword>
<evidence type="ECO:0000259" key="9">
    <source>
        <dbReference type="Pfam" id="PF01494"/>
    </source>
</evidence>
<comment type="caution">
    <text evidence="10">The sequence shown here is derived from an EMBL/GenBank/DDBJ whole genome shotgun (WGS) entry which is preliminary data.</text>
</comment>
<proteinExistence type="predicted"/>
<evidence type="ECO:0000256" key="5">
    <source>
        <dbReference type="ARBA" id="ARBA00022857"/>
    </source>
</evidence>
<keyword evidence="3" id="KW-0662">Pyridine nucleotide biosynthesis</keyword>
<evidence type="ECO:0000256" key="8">
    <source>
        <dbReference type="ARBA" id="ARBA00047818"/>
    </source>
</evidence>
<keyword evidence="4" id="KW-0274">FAD</keyword>
<organism evidence="10 11">
    <name type="scientific">Serratia inhibens</name>
    <dbReference type="NCBI Taxonomy" id="2338073"/>
    <lineage>
        <taxon>Bacteria</taxon>
        <taxon>Pseudomonadati</taxon>
        <taxon>Pseudomonadota</taxon>
        <taxon>Gammaproteobacteria</taxon>
        <taxon>Enterobacterales</taxon>
        <taxon>Yersiniaceae</taxon>
        <taxon>Serratia</taxon>
    </lineage>
</organism>
<dbReference type="PRINTS" id="PR00420">
    <property type="entry name" value="RNGMNOXGNASE"/>
</dbReference>
<comment type="cofactor">
    <cofactor evidence="1">
        <name>FAD</name>
        <dbReference type="ChEBI" id="CHEBI:57692"/>
    </cofactor>
</comment>
<keyword evidence="2" id="KW-0285">Flavoprotein</keyword>
<dbReference type="SUPFAM" id="SSF51905">
    <property type="entry name" value="FAD/NAD(P)-binding domain"/>
    <property type="match status" value="1"/>
</dbReference>
<keyword evidence="6" id="KW-0560">Oxidoreductase</keyword>
<dbReference type="EMBL" id="QYYG01000010">
    <property type="protein sequence ID" value="RJF53282.1"/>
    <property type="molecule type" value="Genomic_DNA"/>
</dbReference>
<dbReference type="FunFam" id="3.50.50.60:FF:000185">
    <property type="entry name" value="Kynurenine 3-monooxygenase"/>
    <property type="match status" value="1"/>
</dbReference>
<protein>
    <submittedName>
        <fullName evidence="10">FAD-dependent monooxygenase</fullName>
    </submittedName>
</protein>
<dbReference type="InterPro" id="IPR036188">
    <property type="entry name" value="FAD/NAD-bd_sf"/>
</dbReference>
<dbReference type="InterPro" id="IPR002938">
    <property type="entry name" value="FAD-bd"/>
</dbReference>
<evidence type="ECO:0000256" key="6">
    <source>
        <dbReference type="ARBA" id="ARBA00023002"/>
    </source>
</evidence>
<dbReference type="GO" id="GO:0070189">
    <property type="term" value="P:kynurenine metabolic process"/>
    <property type="evidence" value="ECO:0007669"/>
    <property type="project" value="TreeGrafter"/>
</dbReference>
<accession>A0AA92X0M6</accession>
<dbReference type="RefSeq" id="WP_119805287.1">
    <property type="nucleotide sequence ID" value="NZ_QYYG01000010.1"/>
</dbReference>
<evidence type="ECO:0000256" key="4">
    <source>
        <dbReference type="ARBA" id="ARBA00022827"/>
    </source>
</evidence>
<evidence type="ECO:0000256" key="7">
    <source>
        <dbReference type="ARBA" id="ARBA00023033"/>
    </source>
</evidence>
<keyword evidence="11" id="KW-1185">Reference proteome</keyword>
<reference evidence="10 11" key="1">
    <citation type="submission" date="2018-09" db="EMBL/GenBank/DDBJ databases">
        <title>Draft genome of a novel serratia sp. strain with antifungal activity.</title>
        <authorList>
            <person name="Dichmann S.I."/>
            <person name="Park B.P."/>
            <person name="Pathiraja D."/>
            <person name="Choi I.-G."/>
            <person name="Stougaard P."/>
            <person name="Hennessy R.C."/>
        </authorList>
    </citation>
    <scope>NUCLEOTIDE SEQUENCE [LARGE SCALE GENOMIC DNA]</scope>
    <source>
        <strain evidence="10 11">S40</strain>
    </source>
</reference>